<evidence type="ECO:0000313" key="1">
    <source>
        <dbReference type="EMBL" id="PQP14393.1"/>
    </source>
</evidence>
<reference evidence="2" key="1">
    <citation type="submission" date="2018-02" db="EMBL/GenBank/DDBJ databases">
        <title>Draft genome sequencing of Rhodococcus opacus KU647198.</title>
        <authorList>
            <person name="Zheng B.-X."/>
        </authorList>
    </citation>
    <scope>NUCLEOTIDE SEQUENCE [LARGE SCALE GENOMIC DNA]</scope>
    <source>
        <strain evidence="2">04-OD7</strain>
    </source>
</reference>
<dbReference type="EMBL" id="PUIO01000089">
    <property type="protein sequence ID" value="PQP14393.1"/>
    <property type="molecule type" value="Genomic_DNA"/>
</dbReference>
<name>A0A2S8II09_RHOOP</name>
<accession>A0A2S8II09</accession>
<organism evidence="1 2">
    <name type="scientific">Rhodococcus opacus</name>
    <name type="common">Nocardia opaca</name>
    <dbReference type="NCBI Taxonomy" id="37919"/>
    <lineage>
        <taxon>Bacteria</taxon>
        <taxon>Bacillati</taxon>
        <taxon>Actinomycetota</taxon>
        <taxon>Actinomycetes</taxon>
        <taxon>Mycobacteriales</taxon>
        <taxon>Nocardiaceae</taxon>
        <taxon>Rhodococcus</taxon>
    </lineage>
</organism>
<comment type="caution">
    <text evidence="1">The sequence shown here is derived from an EMBL/GenBank/DDBJ whole genome shotgun (WGS) entry which is preliminary data.</text>
</comment>
<sequence length="74" mass="8296">MRYEFRIAGLVSEALAEAFPELHHTAMPDQTLFYGAVTDEAHLYGLLNRFQSLGLHVLEMRQLPGSRAGPTSHE</sequence>
<dbReference type="AlphaFoldDB" id="A0A2S8II09"/>
<dbReference type="Proteomes" id="UP000239290">
    <property type="component" value="Unassembled WGS sequence"/>
</dbReference>
<proteinExistence type="predicted"/>
<evidence type="ECO:0000313" key="2">
    <source>
        <dbReference type="Proteomes" id="UP000239290"/>
    </source>
</evidence>
<protein>
    <submittedName>
        <fullName evidence="1">Uncharacterized protein</fullName>
    </submittedName>
</protein>
<gene>
    <name evidence="1" type="ORF">C5613_40945</name>
</gene>
<dbReference type="RefSeq" id="WP_105423481.1">
    <property type="nucleotide sequence ID" value="NZ_PUIO01000089.1"/>
</dbReference>